<protein>
    <submittedName>
        <fullName evidence="2">Uncharacterized protein</fullName>
    </submittedName>
</protein>
<name>A0A814J3R1_9BILA</name>
<dbReference type="OrthoDB" id="10546658at2759"/>
<keyword evidence="3" id="KW-1185">Reference proteome</keyword>
<feature type="signal peptide" evidence="1">
    <location>
        <begin position="1"/>
        <end position="19"/>
    </location>
</feature>
<gene>
    <name evidence="2" type="ORF">OXX778_LOCUS17910</name>
</gene>
<evidence type="ECO:0000256" key="1">
    <source>
        <dbReference type="SAM" id="SignalP"/>
    </source>
</evidence>
<dbReference type="AlphaFoldDB" id="A0A814J3R1"/>
<evidence type="ECO:0000313" key="2">
    <source>
        <dbReference type="EMBL" id="CAF1031898.1"/>
    </source>
</evidence>
<dbReference type="EMBL" id="CAJNOC010004734">
    <property type="protein sequence ID" value="CAF1031898.1"/>
    <property type="molecule type" value="Genomic_DNA"/>
</dbReference>
<reference evidence="2" key="1">
    <citation type="submission" date="2021-02" db="EMBL/GenBank/DDBJ databases">
        <authorList>
            <person name="Nowell W R."/>
        </authorList>
    </citation>
    <scope>NUCLEOTIDE SEQUENCE</scope>
    <source>
        <strain evidence="2">Ploen Becks lab</strain>
    </source>
</reference>
<feature type="chain" id="PRO_5032380265" evidence="1">
    <location>
        <begin position="20"/>
        <end position="583"/>
    </location>
</feature>
<keyword evidence="1" id="KW-0732">Signal</keyword>
<dbReference type="Proteomes" id="UP000663879">
    <property type="component" value="Unassembled WGS sequence"/>
</dbReference>
<organism evidence="2 3">
    <name type="scientific">Brachionus calyciflorus</name>
    <dbReference type="NCBI Taxonomy" id="104777"/>
    <lineage>
        <taxon>Eukaryota</taxon>
        <taxon>Metazoa</taxon>
        <taxon>Spiralia</taxon>
        <taxon>Gnathifera</taxon>
        <taxon>Rotifera</taxon>
        <taxon>Eurotatoria</taxon>
        <taxon>Monogononta</taxon>
        <taxon>Pseudotrocha</taxon>
        <taxon>Ploima</taxon>
        <taxon>Brachionidae</taxon>
        <taxon>Brachionus</taxon>
    </lineage>
</organism>
<proteinExistence type="predicted"/>
<evidence type="ECO:0000313" key="3">
    <source>
        <dbReference type="Proteomes" id="UP000663879"/>
    </source>
</evidence>
<comment type="caution">
    <text evidence="2">The sequence shown here is derived from an EMBL/GenBank/DDBJ whole genome shotgun (WGS) entry which is preliminary data.</text>
</comment>
<accession>A0A814J3R1</accession>
<sequence length="583" mass="68858">MKIFLIFLNFYSLILDSSQDSNQNNIVFELADLTVSHKIDNELVLIEAFKTKSNDEIIRSNLIDDFGKLYWVSIGNPKLVQYSDLSYFNLSRSNDFEIRVSLLNSVSQKKLAHVAGIKYGIYIDPKQILSLKPVKFECSIEFIDVENSQLIKIFGKAKSIYSYPLKVFFQYKKNSNERKAFEKRLHQNKDLNVYCEFTSEGQSYKENTLLINAKQFNLLNLNDEIFGPRDQIYITRNQISSLAHELYQQLDIYEEYQIPEWEFDIKFIDDFINQTSEFVNKYVPIDEALAQMSSYDIYQDIKPDLIKEELSRVFMIEKRGLKNILKVNKTQNEKLKEDNESTRDLSLSGKKGIYKGELGTKYAQNKSDEWEKLNFSLDEQIKELNLYGENEIEWERIGDMIKPKNIKVSKLLKSNLKKELVFSRIRRVYTDAAFKRNITLSLKKEVYFDKYVQSLPVVMHEYDNPYIKKLNETYNYLVNYPQFNFQQGVFKTSEEMNRFCGQLKKRALADNQHQLRLTAKLTGFKNPPIILYNIKFLDDRKTKDFLYKIISEKITQIDLDFTVMVNRNRQFLKAEIEWIAIGF</sequence>